<dbReference type="SUPFAM" id="SSF56436">
    <property type="entry name" value="C-type lectin-like"/>
    <property type="match status" value="2"/>
</dbReference>
<protein>
    <recommendedName>
        <fullName evidence="2">C-type lectin domain-containing protein</fullName>
    </recommendedName>
</protein>
<dbReference type="SMART" id="SM00034">
    <property type="entry name" value="CLECT"/>
    <property type="match status" value="2"/>
</dbReference>
<dbReference type="Pfam" id="PF00059">
    <property type="entry name" value="Lectin_C"/>
    <property type="match status" value="1"/>
</dbReference>
<proteinExistence type="predicted"/>
<dbReference type="InterPro" id="IPR001304">
    <property type="entry name" value="C-type_lectin-like"/>
</dbReference>
<evidence type="ECO:0000256" key="1">
    <source>
        <dbReference type="SAM" id="Phobius"/>
    </source>
</evidence>
<keyword evidence="1" id="KW-0812">Transmembrane</keyword>
<accession>A0ABY7FU27</accession>
<evidence type="ECO:0000259" key="2">
    <source>
        <dbReference type="PROSITE" id="PS50041"/>
    </source>
</evidence>
<feature type="domain" description="C-type lectin" evidence="2">
    <location>
        <begin position="311"/>
        <end position="409"/>
    </location>
</feature>
<keyword evidence="1" id="KW-0472">Membrane</keyword>
<name>A0ABY7FU27_MYAAR</name>
<dbReference type="CDD" id="cd00037">
    <property type="entry name" value="CLECT"/>
    <property type="match status" value="2"/>
</dbReference>
<dbReference type="InterPro" id="IPR016186">
    <property type="entry name" value="C-type_lectin-like/link_sf"/>
</dbReference>
<keyword evidence="4" id="KW-1185">Reference proteome</keyword>
<evidence type="ECO:0000313" key="4">
    <source>
        <dbReference type="Proteomes" id="UP001164746"/>
    </source>
</evidence>
<dbReference type="Gene3D" id="3.10.100.10">
    <property type="entry name" value="Mannose-Binding Protein A, subunit A"/>
    <property type="match status" value="2"/>
</dbReference>
<sequence>MTSPEVAFYPGNWTWNEAFTTCMDRGMLLLNIDNDSTYVALQQLHNKYNNEINRLFHEVERSHIKGKAYLSRLMEVKANMGNTFLHAIEAKFLWLGLHEPSPITDPDIRVWSHCLAPGSTNWDSRRPPSPNQADTALCTVINVTSTLWYTVECTQRHGFVCTGTRATGQWSYDFGTAHNIGAGVSLGPYNVSNVNCERMCNDKEFETQQCWAFTLREGANECHLHFTDDATFENVSVTTVTESYVLYRKLIWKESLHTTTKVAADTGIFPVSCCNVSTIPSLCPSNNVPEFDSDIPTTVKQDLVLHTTPASFSVAFKTCNSYNGHLIRVSQLSKLKLLTRTGHVWIGLTETRPVDPCSLQWTRDCLVPEWTNFLDSTYTSAGNKTCVAIDTTGSFVKRSCSDQLQFLCEIDIGPCDFLDVVPDHLCQVGALGLSYTEPTATCQSTCSTTVHGDMECWNFVKTGPTSCALFFYQDPGQCHDSFTFKRNNDAVFKTCYISSTHSINTDAMLPTIEPLTVCPATSNYPYIPPEKHYCDVSSTSTAILIYPSSSSFSTDDISSSSLIDVSSPVSSSGYIASTSAPDVPFLTSTANVAITTSLLGASFSTPTPDAILSISTSDAILSTSTTDTILSTHETATTVSTSIIDAFILTSLTDSILSTGTRFISSITTTDSIWSAPTSAVNPIAQTTSADKFAVVSATNVIIESSAAEISYSTFSDDIVSSVSSLDDSETTLPLNSIATTYFEMTTDSSFLTETTSLTHASATTSSTAMITTTLRSITPQVSEMTTKPTKYITPIYIWPCLCHLYNKTNLTFEEWEKWLAHTLEMPKNRTKRYMRSKVSVCDTRTSALAIGIITSSLMLGIAIYLLSSDIPRLIKSVKYIHRCNKTEAYRKRANIDTQQKF</sequence>
<feature type="domain" description="C-type lectin" evidence="2">
    <location>
        <begin position="14"/>
        <end position="162"/>
    </location>
</feature>
<gene>
    <name evidence="3" type="ORF">MAR_038033</name>
</gene>
<keyword evidence="1" id="KW-1133">Transmembrane helix</keyword>
<feature type="transmembrane region" description="Helical" evidence="1">
    <location>
        <begin position="848"/>
        <end position="867"/>
    </location>
</feature>
<reference evidence="3" key="1">
    <citation type="submission" date="2022-11" db="EMBL/GenBank/DDBJ databases">
        <title>Centuries of genome instability and evolution in soft-shell clam transmissible cancer (bioRxiv).</title>
        <authorList>
            <person name="Hart S.F.M."/>
            <person name="Yonemitsu M.A."/>
            <person name="Giersch R.M."/>
            <person name="Beal B.F."/>
            <person name="Arriagada G."/>
            <person name="Davis B.W."/>
            <person name="Ostrander E.A."/>
            <person name="Goff S.P."/>
            <person name="Metzger M.J."/>
        </authorList>
    </citation>
    <scope>NUCLEOTIDE SEQUENCE</scope>
    <source>
        <strain evidence="3">MELC-2E11</strain>
        <tissue evidence="3">Siphon/mantle</tissue>
    </source>
</reference>
<evidence type="ECO:0000313" key="3">
    <source>
        <dbReference type="EMBL" id="WAR24364.1"/>
    </source>
</evidence>
<dbReference type="InterPro" id="IPR016187">
    <property type="entry name" value="CTDL_fold"/>
</dbReference>
<dbReference type="Proteomes" id="UP001164746">
    <property type="component" value="Chromosome 13"/>
</dbReference>
<organism evidence="3 4">
    <name type="scientific">Mya arenaria</name>
    <name type="common">Soft-shell clam</name>
    <dbReference type="NCBI Taxonomy" id="6604"/>
    <lineage>
        <taxon>Eukaryota</taxon>
        <taxon>Metazoa</taxon>
        <taxon>Spiralia</taxon>
        <taxon>Lophotrochozoa</taxon>
        <taxon>Mollusca</taxon>
        <taxon>Bivalvia</taxon>
        <taxon>Autobranchia</taxon>
        <taxon>Heteroconchia</taxon>
        <taxon>Euheterodonta</taxon>
        <taxon>Imparidentia</taxon>
        <taxon>Neoheterodontei</taxon>
        <taxon>Myida</taxon>
        <taxon>Myoidea</taxon>
        <taxon>Myidae</taxon>
        <taxon>Mya</taxon>
    </lineage>
</organism>
<dbReference type="EMBL" id="CP111024">
    <property type="protein sequence ID" value="WAR24364.1"/>
    <property type="molecule type" value="Genomic_DNA"/>
</dbReference>
<dbReference type="PROSITE" id="PS50041">
    <property type="entry name" value="C_TYPE_LECTIN_2"/>
    <property type="match status" value="2"/>
</dbReference>